<reference evidence="1 2" key="1">
    <citation type="journal article" date="2024" name="G3 (Bethesda)">
        <title>Genome assembly of Hibiscus sabdariffa L. provides insights into metabolisms of medicinal natural products.</title>
        <authorList>
            <person name="Kim T."/>
        </authorList>
    </citation>
    <scope>NUCLEOTIDE SEQUENCE [LARGE SCALE GENOMIC DNA]</scope>
    <source>
        <strain evidence="1">TK-2024</strain>
        <tissue evidence="1">Old leaves</tissue>
    </source>
</reference>
<protein>
    <submittedName>
        <fullName evidence="1">Uncharacterized protein</fullName>
    </submittedName>
</protein>
<dbReference type="Proteomes" id="UP001472677">
    <property type="component" value="Unassembled WGS sequence"/>
</dbReference>
<sequence>MNHLVRFQASFRRCLATLGKPSLPFYISEPFLRSCFSCVVASSFPRPGHRLVGGSFRKASNHYPCRAYHRCPWPLLCCYRCRRRMAVLGTLTPMADERCFQVWAVWVLFKPS</sequence>
<gene>
    <name evidence="1" type="ORF">V6N12_021015</name>
</gene>
<dbReference type="EMBL" id="JBBPBM010000206">
    <property type="protein sequence ID" value="KAK8500806.1"/>
    <property type="molecule type" value="Genomic_DNA"/>
</dbReference>
<evidence type="ECO:0000313" key="1">
    <source>
        <dbReference type="EMBL" id="KAK8500806.1"/>
    </source>
</evidence>
<accession>A0ABR2B295</accession>
<comment type="caution">
    <text evidence="1">The sequence shown here is derived from an EMBL/GenBank/DDBJ whole genome shotgun (WGS) entry which is preliminary data.</text>
</comment>
<evidence type="ECO:0000313" key="2">
    <source>
        <dbReference type="Proteomes" id="UP001472677"/>
    </source>
</evidence>
<organism evidence="1 2">
    <name type="scientific">Hibiscus sabdariffa</name>
    <name type="common">roselle</name>
    <dbReference type="NCBI Taxonomy" id="183260"/>
    <lineage>
        <taxon>Eukaryota</taxon>
        <taxon>Viridiplantae</taxon>
        <taxon>Streptophyta</taxon>
        <taxon>Embryophyta</taxon>
        <taxon>Tracheophyta</taxon>
        <taxon>Spermatophyta</taxon>
        <taxon>Magnoliopsida</taxon>
        <taxon>eudicotyledons</taxon>
        <taxon>Gunneridae</taxon>
        <taxon>Pentapetalae</taxon>
        <taxon>rosids</taxon>
        <taxon>malvids</taxon>
        <taxon>Malvales</taxon>
        <taxon>Malvaceae</taxon>
        <taxon>Malvoideae</taxon>
        <taxon>Hibiscus</taxon>
    </lineage>
</organism>
<keyword evidence="2" id="KW-1185">Reference proteome</keyword>
<proteinExistence type="predicted"/>
<name>A0ABR2B295_9ROSI</name>